<dbReference type="EMBL" id="JAAZIL010000008">
    <property type="protein sequence ID" value="NLZ24177.1"/>
    <property type="molecule type" value="Genomic_DNA"/>
</dbReference>
<gene>
    <name evidence="2" type="ORF">GX888_00285</name>
</gene>
<keyword evidence="1" id="KW-0812">Transmembrane</keyword>
<name>A0A847VCW6_9BACT</name>
<organism evidence="2 3">
    <name type="scientific">Candidatus Dojkabacteria bacterium</name>
    <dbReference type="NCBI Taxonomy" id="2099670"/>
    <lineage>
        <taxon>Bacteria</taxon>
        <taxon>Candidatus Dojkabacteria</taxon>
    </lineage>
</organism>
<feature type="transmembrane region" description="Helical" evidence="1">
    <location>
        <begin position="12"/>
        <end position="33"/>
    </location>
</feature>
<dbReference type="AlphaFoldDB" id="A0A847VCW6"/>
<accession>A0A847VCW6</accession>
<reference evidence="2 3" key="1">
    <citation type="journal article" date="2020" name="Biotechnol. Biofuels">
        <title>New insights from the biogas microbiome by comprehensive genome-resolved metagenomics of nearly 1600 species originating from multiple anaerobic digesters.</title>
        <authorList>
            <person name="Campanaro S."/>
            <person name="Treu L."/>
            <person name="Rodriguez-R L.M."/>
            <person name="Kovalovszki A."/>
            <person name="Ziels R.M."/>
            <person name="Maus I."/>
            <person name="Zhu X."/>
            <person name="Kougias P.G."/>
            <person name="Basile A."/>
            <person name="Luo G."/>
            <person name="Schluter A."/>
            <person name="Konstantinidis K.T."/>
            <person name="Angelidaki I."/>
        </authorList>
    </citation>
    <scope>NUCLEOTIDE SEQUENCE [LARGE SCALE GENOMIC DNA]</scope>
    <source>
        <strain evidence="2">AS19jrsBPTG_9</strain>
    </source>
</reference>
<keyword evidence="1" id="KW-1133">Transmembrane helix</keyword>
<protein>
    <submittedName>
        <fullName evidence="2">Uncharacterized protein</fullName>
    </submittedName>
</protein>
<comment type="caution">
    <text evidence="2">The sequence shown here is derived from an EMBL/GenBank/DDBJ whole genome shotgun (WGS) entry which is preliminary data.</text>
</comment>
<proteinExistence type="predicted"/>
<sequence>MKKEEKRRKNILSYIALSLLPLLMIFLSIWLGLSYLTMKSDSPYVALMIDFKGNSLAEKVKADFPKKEKNSLTYSFPVILEQYTETDDEYTFVGIPYNYSFYYESRDEVRFEYTLPKSKGQLDSTGIGPNAPLVISLKYRLENNFESFKDYSLCALKKFYSGLFKLSSPCTDGNCLVQRDVIEWSVETKDKDSVAKAEYFNNYDIDALIRGLFNFYITDDLGYFKGDSFKLRSTQGSMLDDRFTFDSVFVEPSGVLPGDSSTTMWMLSGISGIYSKTYTQYDDIDLIAYMETVSSLASEEFTQMYLVCQVGYDTVQNLEGCNSSSCENIKKFAYNQCKESLETSLSLYDSYIEEYHGYHDTGSGNVFLWTLPSEMIYFNKIVEALNLNSPRYSKNDIVSYNTKAEALDEQRQTVVVDCHLLKNAEEMYSVYKDVTYLNKADKIISGLPNFEDLCDGIVRDGFCSLPISRKIVCADAIMYRDRGVALDIIYDLFYRHYFESPSSFPLTAYESFRRDYPRSDTEGTLLDEYGYLSTRREIGGSDEGLSISLLSDMIDSYYFINLLFKNINEK</sequence>
<evidence type="ECO:0000313" key="3">
    <source>
        <dbReference type="Proteomes" id="UP000564033"/>
    </source>
</evidence>
<keyword evidence="1" id="KW-0472">Membrane</keyword>
<evidence type="ECO:0000313" key="2">
    <source>
        <dbReference type="EMBL" id="NLZ24177.1"/>
    </source>
</evidence>
<dbReference type="Proteomes" id="UP000564033">
    <property type="component" value="Unassembled WGS sequence"/>
</dbReference>
<evidence type="ECO:0000256" key="1">
    <source>
        <dbReference type="SAM" id="Phobius"/>
    </source>
</evidence>